<dbReference type="InterPro" id="IPR019646">
    <property type="entry name" value="Aminoglyc_AdlTrfase"/>
</dbReference>
<dbReference type="OrthoDB" id="20916at2"/>
<protein>
    <submittedName>
        <fullName evidence="1">Aminoglycoside adenylyltransferase</fullName>
    </submittedName>
</protein>
<organism evidence="1 2">
    <name type="scientific">Dyadobacter fermentans (strain ATCC 700827 / DSM 18053 / CIP 107007 / KCTC 52180 / NS114)</name>
    <dbReference type="NCBI Taxonomy" id="471854"/>
    <lineage>
        <taxon>Bacteria</taxon>
        <taxon>Pseudomonadati</taxon>
        <taxon>Bacteroidota</taxon>
        <taxon>Cytophagia</taxon>
        <taxon>Cytophagales</taxon>
        <taxon>Spirosomataceae</taxon>
        <taxon>Dyadobacter</taxon>
    </lineage>
</organism>
<dbReference type="KEGG" id="dfe:Dfer_0826"/>
<dbReference type="GO" id="GO:0016779">
    <property type="term" value="F:nucleotidyltransferase activity"/>
    <property type="evidence" value="ECO:0007669"/>
    <property type="project" value="UniProtKB-KW"/>
</dbReference>
<evidence type="ECO:0000313" key="2">
    <source>
        <dbReference type="Proteomes" id="UP000002011"/>
    </source>
</evidence>
<dbReference type="EMBL" id="CP001619">
    <property type="protein sequence ID" value="ACT92086.1"/>
    <property type="molecule type" value="Genomic_DNA"/>
</dbReference>
<dbReference type="Proteomes" id="UP000002011">
    <property type="component" value="Chromosome"/>
</dbReference>
<dbReference type="STRING" id="471854.Dfer_0826"/>
<name>C6W2B3_DYAFD</name>
<keyword evidence="1" id="KW-0548">Nucleotidyltransferase</keyword>
<accession>C6W2B3</accession>
<keyword evidence="2" id="KW-1185">Reference proteome</keyword>
<sequence length="185" mass="21439">MENPKHNNEYDRPDDSIARHLHLIEFIFDAASSEGIKLWLESGWAIDARLGRITRPHDDIDIAYPQEHHDAYVKLLHNLGFCEYKQLDYGFLMQRDGVLIDSEPCVKIGPDYELPGFPAGSCPAMPEGWLNGKPVHCISWQAMHFEFMGYEQEISRSDWRAKDHESLRIIELHLSAAKNDNHLKW</sequence>
<reference evidence="1 2" key="1">
    <citation type="journal article" date="2009" name="Stand. Genomic Sci.">
        <title>Complete genome sequence of Dyadobacter fermentans type strain (NS114).</title>
        <authorList>
            <person name="Lang E."/>
            <person name="Lapidus A."/>
            <person name="Chertkov O."/>
            <person name="Brettin T."/>
            <person name="Detter J.C."/>
            <person name="Han C."/>
            <person name="Copeland A."/>
            <person name="Glavina Del Rio T."/>
            <person name="Nolan M."/>
            <person name="Chen F."/>
            <person name="Lucas S."/>
            <person name="Tice H."/>
            <person name="Cheng J.F."/>
            <person name="Land M."/>
            <person name="Hauser L."/>
            <person name="Chang Y.J."/>
            <person name="Jeffries C.D."/>
            <person name="Kopitz M."/>
            <person name="Bruce D."/>
            <person name="Goodwin L."/>
            <person name="Pitluck S."/>
            <person name="Ovchinnikova G."/>
            <person name="Pati A."/>
            <person name="Ivanova N."/>
            <person name="Mavrommatis K."/>
            <person name="Chen A."/>
            <person name="Palaniappan K."/>
            <person name="Chain P."/>
            <person name="Bristow J."/>
            <person name="Eisen J.A."/>
            <person name="Markowitz V."/>
            <person name="Hugenholtz P."/>
            <person name="Goker M."/>
            <person name="Rohde M."/>
            <person name="Kyrpides N.C."/>
            <person name="Klenk H.P."/>
        </authorList>
    </citation>
    <scope>NUCLEOTIDE SEQUENCE [LARGE SCALE GENOMIC DNA]</scope>
    <source>
        <strain evidence="2">ATCC 700827 / DSM 18053 / CIP 107007 / KCTC 52180 / NS114</strain>
    </source>
</reference>
<dbReference type="HOGENOM" id="CLU_097489_0_0_10"/>
<dbReference type="eggNOG" id="ENOG503437E">
    <property type="taxonomic scope" value="Bacteria"/>
</dbReference>
<gene>
    <name evidence="1" type="ordered locus">Dfer_0826</name>
</gene>
<dbReference type="RefSeq" id="WP_015810343.1">
    <property type="nucleotide sequence ID" value="NC_013037.1"/>
</dbReference>
<evidence type="ECO:0000313" key="1">
    <source>
        <dbReference type="EMBL" id="ACT92086.1"/>
    </source>
</evidence>
<keyword evidence="1" id="KW-0808">Transferase</keyword>
<dbReference type="Gene3D" id="3.30.460.40">
    <property type="match status" value="1"/>
</dbReference>
<dbReference type="Pfam" id="PF10706">
    <property type="entry name" value="Aminoglyc_resit"/>
    <property type="match status" value="1"/>
</dbReference>
<proteinExistence type="predicted"/>
<dbReference type="AlphaFoldDB" id="C6W2B3"/>